<evidence type="ECO:0000313" key="5">
    <source>
        <dbReference type="EMBL" id="RVX16830.1"/>
    </source>
</evidence>
<dbReference type="Proteomes" id="UP000288805">
    <property type="component" value="Unassembled WGS sequence"/>
</dbReference>
<name>A0A438K6J8_VITVI</name>
<dbReference type="EMBL" id="QGNW01000015">
    <property type="protein sequence ID" value="RVX16830.1"/>
    <property type="molecule type" value="Genomic_DNA"/>
</dbReference>
<comment type="similarity">
    <text evidence="1">Belongs to the peptidase C48 family.</text>
</comment>
<dbReference type="PANTHER" id="PTHR34835">
    <property type="entry name" value="OS07G0283600 PROTEIN-RELATED"/>
    <property type="match status" value="1"/>
</dbReference>
<dbReference type="InterPro" id="IPR019557">
    <property type="entry name" value="AminoTfrase-like_pln_mobile"/>
</dbReference>
<dbReference type="SUPFAM" id="SSF54001">
    <property type="entry name" value="Cysteine proteinases"/>
    <property type="match status" value="1"/>
</dbReference>
<sequence>MYIDLGRICSGGERVNAMDLQLLEIQRGLSALGYITIISSNSMLPERVIRVIENLEPKQKAAIEEIGFGSLLQLRCRKIDHGLCLWLINSFNPNTYMLQLYNTCIKLSPIDVEFIMGLRARGFKIGMNKDVGHKNDLCKKYCDKKGRLPLVMLENQIREDKEGGNDFKVRFVLFVLGALLCPTMKLLVNRSFLHLVEDIDSIKKMNWAEFVLSYLVHGIEEFKKKQQSGVCGCLLFLMLFYHEHISFEEKFLPLYTRPSPRITAWGDDEVLDRKRRLKKLGGYANEDVDGGKLMEMDKTFQQLKTHLLDMAYGASSSSCDKILAKFEENYTQVKGLFLRSSGKPLRMHEEGTKNDMLSCERSLEDTNNMNVNEHYFHTLSNEKLCTEDLNEKNEDACATSIEVHIIPDENENILPLRRDYGKEPLRALCGYPNHVMKTRSSRERKPSKFKVSPFVQKSRKMVKREASESIPMSILEDVVDTQSFNVLQSLVADYVFNKALSKSELLVDFGHEHGVRGDFACLRPRQNLMDVLFIPMHDECPGHWYLCVIDFKNSHTQILDSLRSKNRDKFRFQSVKTVVEFCQTFFKLSDIGKDVFQFSIDWAPSIPTQENGWDCGVHVIRHMQRFKNGDPMTSSDFLGTVDKYSKLVEEFAQSVHGFLTSGNRVKMGINRLRNLLNRLRILLANFNRSRRLEPVDRLGTTVEQPVEAFLPVATG</sequence>
<dbReference type="PROSITE" id="PS50600">
    <property type="entry name" value="ULP_PROTEASE"/>
    <property type="match status" value="1"/>
</dbReference>
<evidence type="ECO:0000259" key="4">
    <source>
        <dbReference type="PROSITE" id="PS50600"/>
    </source>
</evidence>
<dbReference type="InterPro" id="IPR003653">
    <property type="entry name" value="Peptidase_C48_C"/>
</dbReference>
<dbReference type="Gene3D" id="3.40.395.10">
    <property type="entry name" value="Adenoviral Proteinase, Chain A"/>
    <property type="match status" value="1"/>
</dbReference>
<evidence type="ECO:0000256" key="1">
    <source>
        <dbReference type="ARBA" id="ARBA00005234"/>
    </source>
</evidence>
<comment type="caution">
    <text evidence="5">The sequence shown here is derived from an EMBL/GenBank/DDBJ whole genome shotgun (WGS) entry which is preliminary data.</text>
</comment>
<evidence type="ECO:0000313" key="6">
    <source>
        <dbReference type="Proteomes" id="UP000288805"/>
    </source>
</evidence>
<dbReference type="InterPro" id="IPR038765">
    <property type="entry name" value="Papain-like_cys_pep_sf"/>
</dbReference>
<dbReference type="GO" id="GO:0008234">
    <property type="term" value="F:cysteine-type peptidase activity"/>
    <property type="evidence" value="ECO:0007669"/>
    <property type="project" value="InterPro"/>
</dbReference>
<accession>A0A438K6J8</accession>
<keyword evidence="2" id="KW-0645">Protease</keyword>
<protein>
    <recommendedName>
        <fullName evidence="4">Ubiquitin-like protease family profile domain-containing protein</fullName>
    </recommendedName>
</protein>
<dbReference type="AlphaFoldDB" id="A0A438K6J8"/>
<gene>
    <name evidence="5" type="ORF">CK203_006045</name>
</gene>
<keyword evidence="3" id="KW-0378">Hydrolase</keyword>
<feature type="domain" description="Ubiquitin-like protease family profile" evidence="4">
    <location>
        <begin position="434"/>
        <end position="626"/>
    </location>
</feature>
<proteinExistence type="inferred from homology"/>
<evidence type="ECO:0000256" key="3">
    <source>
        <dbReference type="ARBA" id="ARBA00022801"/>
    </source>
</evidence>
<evidence type="ECO:0000256" key="2">
    <source>
        <dbReference type="ARBA" id="ARBA00022670"/>
    </source>
</evidence>
<organism evidence="5 6">
    <name type="scientific">Vitis vinifera</name>
    <name type="common">Grape</name>
    <dbReference type="NCBI Taxonomy" id="29760"/>
    <lineage>
        <taxon>Eukaryota</taxon>
        <taxon>Viridiplantae</taxon>
        <taxon>Streptophyta</taxon>
        <taxon>Embryophyta</taxon>
        <taxon>Tracheophyta</taxon>
        <taxon>Spermatophyta</taxon>
        <taxon>Magnoliopsida</taxon>
        <taxon>eudicotyledons</taxon>
        <taxon>Gunneridae</taxon>
        <taxon>Pentapetalae</taxon>
        <taxon>rosids</taxon>
        <taxon>Vitales</taxon>
        <taxon>Vitaceae</taxon>
        <taxon>Viteae</taxon>
        <taxon>Vitis</taxon>
    </lineage>
</organism>
<dbReference type="GO" id="GO:0006508">
    <property type="term" value="P:proteolysis"/>
    <property type="evidence" value="ECO:0007669"/>
    <property type="project" value="UniProtKB-KW"/>
</dbReference>
<dbReference type="Pfam" id="PF02902">
    <property type="entry name" value="Peptidase_C48"/>
    <property type="match status" value="1"/>
</dbReference>
<dbReference type="Pfam" id="PF10536">
    <property type="entry name" value="PMD"/>
    <property type="match status" value="1"/>
</dbReference>
<reference evidence="5 6" key="1">
    <citation type="journal article" date="2018" name="PLoS Genet.">
        <title>Population sequencing reveals clonal diversity and ancestral inbreeding in the grapevine cultivar Chardonnay.</title>
        <authorList>
            <person name="Roach M.J."/>
            <person name="Johnson D.L."/>
            <person name="Bohlmann J."/>
            <person name="van Vuuren H.J."/>
            <person name="Jones S.J."/>
            <person name="Pretorius I.S."/>
            <person name="Schmidt S.A."/>
            <person name="Borneman A.R."/>
        </authorList>
    </citation>
    <scope>NUCLEOTIDE SEQUENCE [LARGE SCALE GENOMIC DNA]</scope>
    <source>
        <strain evidence="6">cv. Chardonnay</strain>
        <tissue evidence="5">Leaf</tissue>
    </source>
</reference>